<dbReference type="Gene3D" id="3.40.50.1440">
    <property type="entry name" value="Tubulin/FtsZ, GTPase domain"/>
    <property type="match status" value="1"/>
</dbReference>
<dbReference type="AlphaFoldDB" id="A0A0U2VZ41"/>
<sequence>NKGPPNPHLRGMNVYFNHAREPKNFPRAFLLNLKPGTRNPCRPGPFGKLFPPDTFL</sequence>
<protein>
    <submittedName>
        <fullName evidence="1">Beta-tubulin</fullName>
    </submittedName>
</protein>
<dbReference type="InterPro" id="IPR036525">
    <property type="entry name" value="Tubulin/FtsZ_GTPase_sf"/>
</dbReference>
<reference evidence="1" key="1">
    <citation type="journal article" date="2016" name="Jundishapur J Microbiol">
        <title>Genetic and Morphological Diversity of the Genus Penicillium From Mazandaran and Tehran Provinces, Iran.</title>
        <authorList>
            <person name="Abastabar M."/>
            <person name="Mirhendi H."/>
            <person name="Hedayati M.T."/>
            <person name="Shokohi T."/>
            <person name="Rezaei-Matehkolaei A."/>
            <person name="Mohammadi R."/>
            <person name="Badali H."/>
            <person name="Moazeni M."/>
            <person name="Haghani I."/>
            <person name="Ghojoghi A."/>
            <person name="Akhtari J."/>
        </authorList>
    </citation>
    <scope>NUCLEOTIDE SEQUENCE</scope>
    <source>
        <strain evidence="1">EN1366</strain>
    </source>
</reference>
<organism evidence="1">
    <name type="scientific">Penicillium palitans</name>
    <dbReference type="NCBI Taxonomy" id="293373"/>
    <lineage>
        <taxon>Eukaryota</taxon>
        <taxon>Fungi</taxon>
        <taxon>Dikarya</taxon>
        <taxon>Ascomycota</taxon>
        <taxon>Pezizomycotina</taxon>
        <taxon>Eurotiomycetes</taxon>
        <taxon>Eurotiomycetidae</taxon>
        <taxon>Eurotiales</taxon>
        <taxon>Aspergillaceae</taxon>
        <taxon>Penicillium</taxon>
    </lineage>
</organism>
<dbReference type="EMBL" id="KT285851">
    <property type="protein sequence ID" value="ALS20381.1"/>
    <property type="molecule type" value="Genomic_DNA"/>
</dbReference>
<gene>
    <name evidence="1" type="primary">BT</name>
</gene>
<dbReference type="SUPFAM" id="SSF52490">
    <property type="entry name" value="Tubulin nucleotide-binding domain-like"/>
    <property type="match status" value="1"/>
</dbReference>
<feature type="non-terminal residue" evidence="1">
    <location>
        <position position="1"/>
    </location>
</feature>
<feature type="non-terminal residue" evidence="1">
    <location>
        <position position="56"/>
    </location>
</feature>
<evidence type="ECO:0000313" key="1">
    <source>
        <dbReference type="EMBL" id="ALS20381.1"/>
    </source>
</evidence>
<accession>A0A0U2VZ41</accession>
<proteinExistence type="predicted"/>
<name>A0A0U2VZ41_9EURO</name>